<gene>
    <name evidence="7" type="ORF">BUY47_02270</name>
    <name evidence="6" type="ORF">BUY48_08430</name>
</gene>
<evidence type="ECO:0000259" key="4">
    <source>
        <dbReference type="PROSITE" id="PS50932"/>
    </source>
</evidence>
<accession>A0A2K4DI33</accession>
<dbReference type="InterPro" id="IPR001387">
    <property type="entry name" value="Cro/C1-type_HTH"/>
</dbReference>
<dbReference type="GO" id="GO:0000976">
    <property type="term" value="F:transcription cis-regulatory region binding"/>
    <property type="evidence" value="ECO:0007669"/>
    <property type="project" value="TreeGrafter"/>
</dbReference>
<dbReference type="InterPro" id="IPR000843">
    <property type="entry name" value="HTH_LacI"/>
</dbReference>
<evidence type="ECO:0000313" key="7">
    <source>
        <dbReference type="EMBL" id="PTF14848.1"/>
    </source>
</evidence>
<dbReference type="Pfam" id="PF00356">
    <property type="entry name" value="LacI"/>
    <property type="match status" value="1"/>
</dbReference>
<dbReference type="Proteomes" id="UP000242088">
    <property type="component" value="Unassembled WGS sequence"/>
</dbReference>
<dbReference type="EMBL" id="PYZH01000052">
    <property type="protein sequence ID" value="PTF13672.1"/>
    <property type="molecule type" value="Genomic_DNA"/>
</dbReference>
<proteinExistence type="predicted"/>
<evidence type="ECO:0000259" key="5">
    <source>
        <dbReference type="PROSITE" id="PS50943"/>
    </source>
</evidence>
<reference evidence="7" key="2">
    <citation type="submission" date="2018-03" db="EMBL/GenBank/DDBJ databases">
        <authorList>
            <person name="Naushad S."/>
        </authorList>
    </citation>
    <scope>NUCLEOTIDE SEQUENCE</scope>
    <source>
        <strain evidence="7">SNUC 1409</strain>
    </source>
</reference>
<comment type="caution">
    <text evidence="6">The sequence shown here is derived from an EMBL/GenBank/DDBJ whole genome shotgun (WGS) entry which is preliminary data.</text>
</comment>
<reference evidence="6" key="3">
    <citation type="submission" date="2018-03" db="EMBL/GenBank/DDBJ databases">
        <authorList>
            <person name="Keele B.F."/>
        </authorList>
    </citation>
    <scope>NUCLEOTIDE SEQUENCE</scope>
    <source>
        <strain evidence="6">SNUC 4143</strain>
    </source>
</reference>
<feature type="domain" description="HTH cro/C1-type" evidence="5">
    <location>
        <begin position="3"/>
        <end position="46"/>
    </location>
</feature>
<dbReference type="SUPFAM" id="SSF53822">
    <property type="entry name" value="Periplasmic binding protein-like I"/>
    <property type="match status" value="1"/>
</dbReference>
<dbReference type="PROSITE" id="PS50943">
    <property type="entry name" value="HTH_CROC1"/>
    <property type="match status" value="1"/>
</dbReference>
<dbReference type="PANTHER" id="PTHR30146">
    <property type="entry name" value="LACI-RELATED TRANSCRIPTIONAL REPRESSOR"/>
    <property type="match status" value="1"/>
</dbReference>
<dbReference type="RefSeq" id="WP_103167265.1">
    <property type="nucleotide sequence ID" value="NZ_JAHCOZ010000002.1"/>
</dbReference>
<dbReference type="Proteomes" id="UP000243350">
    <property type="component" value="Unassembled WGS sequence"/>
</dbReference>
<evidence type="ECO:0000256" key="1">
    <source>
        <dbReference type="ARBA" id="ARBA00023015"/>
    </source>
</evidence>
<keyword evidence="2" id="KW-0238">DNA-binding</keyword>
<keyword evidence="3" id="KW-0804">Transcription</keyword>
<dbReference type="SMART" id="SM00354">
    <property type="entry name" value="HTH_LACI"/>
    <property type="match status" value="1"/>
</dbReference>
<dbReference type="PRINTS" id="PR00036">
    <property type="entry name" value="HTHLACI"/>
</dbReference>
<keyword evidence="8" id="KW-1185">Reference proteome</keyword>
<dbReference type="CDD" id="cd06286">
    <property type="entry name" value="PBP1_CcpB-like"/>
    <property type="match status" value="1"/>
</dbReference>
<evidence type="ECO:0000313" key="8">
    <source>
        <dbReference type="Proteomes" id="UP000242088"/>
    </source>
</evidence>
<evidence type="ECO:0000256" key="2">
    <source>
        <dbReference type="ARBA" id="ARBA00023125"/>
    </source>
</evidence>
<dbReference type="OrthoDB" id="9798934at2"/>
<dbReference type="InterPro" id="IPR028082">
    <property type="entry name" value="Peripla_BP_I"/>
</dbReference>
<protein>
    <submittedName>
        <fullName evidence="6">LacI family transcriptional regulator</fullName>
    </submittedName>
</protein>
<evidence type="ECO:0000313" key="9">
    <source>
        <dbReference type="Proteomes" id="UP000243350"/>
    </source>
</evidence>
<dbReference type="InterPro" id="IPR010982">
    <property type="entry name" value="Lambda_DNA-bd_dom_sf"/>
</dbReference>
<evidence type="ECO:0000313" key="6">
    <source>
        <dbReference type="EMBL" id="PTF13672.1"/>
    </source>
</evidence>
<evidence type="ECO:0000256" key="3">
    <source>
        <dbReference type="ARBA" id="ARBA00023163"/>
    </source>
</evidence>
<dbReference type="GO" id="GO:0003700">
    <property type="term" value="F:DNA-binding transcription factor activity"/>
    <property type="evidence" value="ECO:0007669"/>
    <property type="project" value="TreeGrafter"/>
</dbReference>
<dbReference type="EMBL" id="PYZI01000002">
    <property type="protein sequence ID" value="PTF14848.1"/>
    <property type="molecule type" value="Genomic_DNA"/>
</dbReference>
<name>A0A2K4DI33_9STAP</name>
<organism evidence="6 9">
    <name type="scientific">Staphylococcus devriesei</name>
    <dbReference type="NCBI Taxonomy" id="586733"/>
    <lineage>
        <taxon>Bacteria</taxon>
        <taxon>Bacillati</taxon>
        <taxon>Bacillota</taxon>
        <taxon>Bacilli</taxon>
        <taxon>Bacillales</taxon>
        <taxon>Staphylococcaceae</taxon>
        <taxon>Staphylococcus</taxon>
    </lineage>
</organism>
<dbReference type="PANTHER" id="PTHR30146:SF136">
    <property type="entry name" value="NTD BIOSYNTHESIS OPERON REGULATOR NTDR"/>
    <property type="match status" value="1"/>
</dbReference>
<feature type="domain" description="HTH lacI-type" evidence="4">
    <location>
        <begin position="2"/>
        <end position="56"/>
    </location>
</feature>
<keyword evidence="1" id="KW-0805">Transcription regulation</keyword>
<dbReference type="AlphaFoldDB" id="A0A2K4DI33"/>
<dbReference type="Pfam" id="PF13377">
    <property type="entry name" value="Peripla_BP_3"/>
    <property type="match status" value="1"/>
</dbReference>
<dbReference type="CDD" id="cd01392">
    <property type="entry name" value="HTH_LacI"/>
    <property type="match status" value="1"/>
</dbReference>
<reference evidence="8 9" key="1">
    <citation type="journal article" date="2016" name="Front. Microbiol.">
        <title>Comprehensive Phylogenetic Analysis of Bovine Non-aureus Staphylococci Species Based on Whole-Genome Sequencing.</title>
        <authorList>
            <person name="Naushad S."/>
            <person name="Barkema H.W."/>
            <person name="Luby C."/>
            <person name="Condas L.A."/>
            <person name="Nobrega D.B."/>
            <person name="Carson D.A."/>
            <person name="De Buck J."/>
        </authorList>
    </citation>
    <scope>NUCLEOTIDE SEQUENCE [LARGE SCALE GENOMIC DNA]</scope>
    <source>
        <strain evidence="7 8">SNUC 1409</strain>
        <strain evidence="6 9">SNUC 4143</strain>
    </source>
</reference>
<sequence length="331" mass="37756">MATIKDVARKAGLSVTTVSRYLNNHPYITDEKKQKIQQAMEELNYLPNSLATQLRSNKSFTIGVIVPRITNPYFAYLIDAIEQVIKDTPYHTLIMQTYNNKEEELRLLKMFKQQHIAGVIMTSLENEIEVIEAFSEFGPIVLSADQSIQSDKIKIIHTNQRQTTYDAIQFLIDKGYTKLAYCTDNNYFGHCYNKPRNLGFREAMEDNGLAIREEWIFNNIHTIEDGEKVAEALLHEEMLPNAVFAGSDEVALGLIHYMTEHHIQVPEQIAIMGYDNQPISSLIKISLSTVNQPVNAIGKQLIECLLATLEDTEFTINNEILKLDIVERQST</sequence>
<dbReference type="GeneID" id="48886959"/>
<dbReference type="Gene3D" id="3.40.50.2300">
    <property type="match status" value="2"/>
</dbReference>
<dbReference type="InterPro" id="IPR046335">
    <property type="entry name" value="LacI/GalR-like_sensor"/>
</dbReference>
<dbReference type="Gene3D" id="1.10.260.40">
    <property type="entry name" value="lambda repressor-like DNA-binding domains"/>
    <property type="match status" value="1"/>
</dbReference>
<dbReference type="PROSITE" id="PS50932">
    <property type="entry name" value="HTH_LACI_2"/>
    <property type="match status" value="1"/>
</dbReference>
<dbReference type="SUPFAM" id="SSF47413">
    <property type="entry name" value="lambda repressor-like DNA-binding domains"/>
    <property type="match status" value="1"/>
</dbReference>